<protein>
    <submittedName>
        <fullName evidence="2">Uncharacterized protein</fullName>
    </submittedName>
</protein>
<reference evidence="2 3" key="1">
    <citation type="submission" date="2020-07" db="EMBL/GenBank/DDBJ databases">
        <title>Pusillimonas sp. nov., isolated from poultry manure in Taiwan.</title>
        <authorList>
            <person name="Lin S.-Y."/>
            <person name="Tang Y.-S."/>
            <person name="Young C.-C."/>
        </authorList>
    </citation>
    <scope>NUCLEOTIDE SEQUENCE [LARGE SCALE GENOMIC DNA]</scope>
    <source>
        <strain evidence="2 3">CC-YST705</strain>
    </source>
</reference>
<feature type="region of interest" description="Disordered" evidence="1">
    <location>
        <begin position="1"/>
        <end position="20"/>
    </location>
</feature>
<dbReference type="EMBL" id="JACDXW010000012">
    <property type="protein sequence ID" value="MCB5364952.1"/>
    <property type="molecule type" value="Genomic_DNA"/>
</dbReference>
<evidence type="ECO:0000313" key="3">
    <source>
        <dbReference type="Proteomes" id="UP000776983"/>
    </source>
</evidence>
<evidence type="ECO:0000256" key="1">
    <source>
        <dbReference type="SAM" id="MobiDB-lite"/>
    </source>
</evidence>
<name>A0ABS8CGI0_9BURK</name>
<keyword evidence="3" id="KW-1185">Reference proteome</keyword>
<comment type="caution">
    <text evidence="2">The sequence shown here is derived from an EMBL/GenBank/DDBJ whole genome shotgun (WGS) entry which is preliminary data.</text>
</comment>
<accession>A0ABS8CGI0</accession>
<evidence type="ECO:0000313" key="2">
    <source>
        <dbReference type="EMBL" id="MCB5364952.1"/>
    </source>
</evidence>
<dbReference type="Proteomes" id="UP000776983">
    <property type="component" value="Unassembled WGS sequence"/>
</dbReference>
<organism evidence="2 3">
    <name type="scientific">Mesopusillimonas faecipullorum</name>
    <dbReference type="NCBI Taxonomy" id="2755040"/>
    <lineage>
        <taxon>Bacteria</taxon>
        <taxon>Pseudomonadati</taxon>
        <taxon>Pseudomonadota</taxon>
        <taxon>Betaproteobacteria</taxon>
        <taxon>Burkholderiales</taxon>
        <taxon>Alcaligenaceae</taxon>
        <taxon>Mesopusillimonas</taxon>
    </lineage>
</organism>
<gene>
    <name evidence="2" type="ORF">H0484_14485</name>
</gene>
<dbReference type="RefSeq" id="WP_226955374.1">
    <property type="nucleotide sequence ID" value="NZ_JACDXW010000012.1"/>
</dbReference>
<proteinExistence type="predicted"/>
<sequence>MVQAKDGGQDSSTTPSAHHEDRFCGLHALGIVETGPHQGISFSSDAAPRVQESRLALQIFIERPERPKWNASA</sequence>